<evidence type="ECO:0000256" key="6">
    <source>
        <dbReference type="SAM" id="Phobius"/>
    </source>
</evidence>
<dbReference type="OrthoDB" id="551896at2759"/>
<evidence type="ECO:0000256" key="3">
    <source>
        <dbReference type="ARBA" id="ARBA00022692"/>
    </source>
</evidence>
<evidence type="ECO:0000256" key="1">
    <source>
        <dbReference type="ARBA" id="ARBA00004141"/>
    </source>
</evidence>
<evidence type="ECO:0000256" key="4">
    <source>
        <dbReference type="ARBA" id="ARBA00022989"/>
    </source>
</evidence>
<dbReference type="EnsemblMetazoa" id="XM_021058063.2">
    <property type="protein sequence ID" value="XP_020913722.1"/>
    <property type="gene ID" value="LOC110251359"/>
</dbReference>
<proteinExistence type="inferred from homology"/>
<dbReference type="InterPro" id="IPR042127">
    <property type="entry name" value="TMEM45"/>
</dbReference>
<comment type="subcellular location">
    <subcellularLocation>
        <location evidence="1">Membrane</location>
        <topology evidence="1">Multi-pass membrane protein</topology>
    </subcellularLocation>
</comment>
<name>A0A913Y3W4_EXADI</name>
<dbReference type="PANTHER" id="PTHR16007">
    <property type="entry name" value="EPIDIDYMAL MEMBRANE PROTEIN E9-RELATED"/>
    <property type="match status" value="1"/>
</dbReference>
<feature type="transmembrane region" description="Helical" evidence="6">
    <location>
        <begin position="142"/>
        <end position="159"/>
    </location>
</feature>
<keyword evidence="4 6" id="KW-1133">Transmembrane helix</keyword>
<evidence type="ECO:0000313" key="7">
    <source>
        <dbReference type="EnsemblMetazoa" id="XP_020913722.1"/>
    </source>
</evidence>
<reference evidence="7" key="1">
    <citation type="submission" date="2022-11" db="UniProtKB">
        <authorList>
            <consortium name="EnsemblMetazoa"/>
        </authorList>
    </citation>
    <scope>IDENTIFICATION</scope>
</reference>
<dbReference type="OMA" id="SWYLSAT"/>
<dbReference type="RefSeq" id="XP_020913722.1">
    <property type="nucleotide sequence ID" value="XM_021058063.2"/>
</dbReference>
<accession>A0A913Y3W4</accession>
<keyword evidence="5 6" id="KW-0472">Membrane</keyword>
<evidence type="ECO:0000256" key="5">
    <source>
        <dbReference type="ARBA" id="ARBA00023136"/>
    </source>
</evidence>
<feature type="transmembrane region" description="Helical" evidence="6">
    <location>
        <begin position="6"/>
        <end position="26"/>
    </location>
</feature>
<evidence type="ECO:0000313" key="8">
    <source>
        <dbReference type="Proteomes" id="UP000887567"/>
    </source>
</evidence>
<dbReference type="KEGG" id="epa:110251359"/>
<keyword evidence="3 6" id="KW-0812">Transmembrane</keyword>
<dbReference type="GO" id="GO:0016020">
    <property type="term" value="C:membrane"/>
    <property type="evidence" value="ECO:0007669"/>
    <property type="project" value="UniProtKB-SubCell"/>
</dbReference>
<dbReference type="Proteomes" id="UP000887567">
    <property type="component" value="Unplaced"/>
</dbReference>
<protein>
    <recommendedName>
        <fullName evidence="9">Transmembrane protein 45B</fullName>
    </recommendedName>
</protein>
<dbReference type="GeneID" id="110251359"/>
<dbReference type="InterPro" id="IPR006904">
    <property type="entry name" value="DUF716"/>
</dbReference>
<feature type="transmembrane region" description="Helical" evidence="6">
    <location>
        <begin position="110"/>
        <end position="130"/>
    </location>
</feature>
<feature type="transmembrane region" description="Helical" evidence="6">
    <location>
        <begin position="233"/>
        <end position="255"/>
    </location>
</feature>
<feature type="transmembrane region" description="Helical" evidence="6">
    <location>
        <begin position="165"/>
        <end position="186"/>
    </location>
</feature>
<evidence type="ECO:0008006" key="9">
    <source>
        <dbReference type="Google" id="ProtNLM"/>
    </source>
</evidence>
<dbReference type="PANTHER" id="PTHR16007:SF15">
    <property type="entry name" value="TRANSMEMBRANE PROTEIN 45B"/>
    <property type="match status" value="1"/>
</dbReference>
<organism evidence="7 8">
    <name type="scientific">Exaiptasia diaphana</name>
    <name type="common">Tropical sea anemone</name>
    <name type="synonym">Aiptasia pulchella</name>
    <dbReference type="NCBI Taxonomy" id="2652724"/>
    <lineage>
        <taxon>Eukaryota</taxon>
        <taxon>Metazoa</taxon>
        <taxon>Cnidaria</taxon>
        <taxon>Anthozoa</taxon>
        <taxon>Hexacorallia</taxon>
        <taxon>Actiniaria</taxon>
        <taxon>Aiptasiidae</taxon>
        <taxon>Exaiptasia</taxon>
    </lineage>
</organism>
<dbReference type="Pfam" id="PF04819">
    <property type="entry name" value="DUF716"/>
    <property type="match status" value="1"/>
</dbReference>
<feature type="transmembrane region" description="Helical" evidence="6">
    <location>
        <begin position="198"/>
        <end position="221"/>
    </location>
</feature>
<dbReference type="AlphaFoldDB" id="A0A913Y3W4"/>
<feature type="transmembrane region" description="Helical" evidence="6">
    <location>
        <begin position="73"/>
        <end position="90"/>
    </location>
</feature>
<comment type="similarity">
    <text evidence="2">Belongs to the TMEM45 family.</text>
</comment>
<keyword evidence="8" id="KW-1185">Reference proteome</keyword>
<sequence length="282" mass="32664">MGSFIGHAVPGIMFFLASIWWLIGALRRTFWYHKSFQRQPLLQRRQNNTTNLPQHRAVFSLNRGRTAKIPFEPIAKIGLCVIGVLGELLYEKQWVLIHNGFVDKHLNNYAHASMYCMFGLSGVVDLLMYYRVAPLPTGVDHLFLALAFFVEGMLFYFHLDGRPEISVRVHTFLYMTSFITCLILLAEMKATRALIHTFSRAFLTSLQGTWFFQVAFVLHGFERWENSRANIEFIAIAFVWHVLILASLYLVIFVVSYRVYCMKTSQGPQEINEDEATDDEFE</sequence>
<evidence type="ECO:0000256" key="2">
    <source>
        <dbReference type="ARBA" id="ARBA00006948"/>
    </source>
</evidence>